<evidence type="ECO:0000313" key="2">
    <source>
        <dbReference type="Proteomes" id="UP000325395"/>
    </source>
</evidence>
<gene>
    <name evidence="1" type="ORF">BDV36DRAFT_273460</name>
</gene>
<proteinExistence type="predicted"/>
<sequence>MEQPVSGLVPSASHHQNKRGLLGATKVWVHSRNLLKQVQHSCLFLGEVVVTPVAFSYRQGYPFIGLYLIWGGV</sequence>
<name>A0ABQ6W3U0_9EURO</name>
<dbReference type="EMBL" id="ML735858">
    <property type="protein sequence ID" value="KAE8411822.1"/>
    <property type="molecule type" value="Genomic_DNA"/>
</dbReference>
<protein>
    <submittedName>
        <fullName evidence="1">Uncharacterized protein</fullName>
    </submittedName>
</protein>
<evidence type="ECO:0000313" key="1">
    <source>
        <dbReference type="EMBL" id="KAE8411822.1"/>
    </source>
</evidence>
<reference evidence="1 2" key="1">
    <citation type="submission" date="2019-04" db="EMBL/GenBank/DDBJ databases">
        <authorList>
            <consortium name="DOE Joint Genome Institute"/>
            <person name="Mondo S."/>
            <person name="Kjaerbolling I."/>
            <person name="Vesth T."/>
            <person name="Frisvad J.C."/>
            <person name="Nybo J.L."/>
            <person name="Theobald S."/>
            <person name="Kildgaard S."/>
            <person name="Isbrandt T."/>
            <person name="Kuo A."/>
            <person name="Sato A."/>
            <person name="Lyhne E.K."/>
            <person name="Kogle M.E."/>
            <person name="Wiebenga A."/>
            <person name="Kun R.S."/>
            <person name="Lubbers R.J."/>
            <person name="Makela M.R."/>
            <person name="Barry K."/>
            <person name="Chovatia M."/>
            <person name="Clum A."/>
            <person name="Daum C."/>
            <person name="Haridas S."/>
            <person name="He G."/>
            <person name="LaButti K."/>
            <person name="Lipzen A."/>
            <person name="Riley R."/>
            <person name="Salamov A."/>
            <person name="Simmons B.A."/>
            <person name="Magnuson J.K."/>
            <person name="Henrissat B."/>
            <person name="Mortensen U.H."/>
            <person name="Larsen T.O."/>
            <person name="Devries R.P."/>
            <person name="Grigoriev I.V."/>
            <person name="Machida M."/>
            <person name="Baker S.E."/>
            <person name="Andersen M.R."/>
            <person name="Cantor M.N."/>
            <person name="Hua S.X."/>
        </authorList>
    </citation>
    <scope>NUCLEOTIDE SEQUENCE [LARGE SCALE GENOMIC DNA]</scope>
    <source>
        <strain evidence="1 2">CBS 117616</strain>
    </source>
</reference>
<dbReference type="Proteomes" id="UP000325395">
    <property type="component" value="Unassembled WGS sequence"/>
</dbReference>
<accession>A0ABQ6W3U0</accession>
<organism evidence="1 2">
    <name type="scientific">Aspergillus pseudocaelatus</name>
    <dbReference type="NCBI Taxonomy" id="1825620"/>
    <lineage>
        <taxon>Eukaryota</taxon>
        <taxon>Fungi</taxon>
        <taxon>Dikarya</taxon>
        <taxon>Ascomycota</taxon>
        <taxon>Pezizomycotina</taxon>
        <taxon>Eurotiomycetes</taxon>
        <taxon>Eurotiomycetidae</taxon>
        <taxon>Eurotiales</taxon>
        <taxon>Aspergillaceae</taxon>
        <taxon>Aspergillus</taxon>
        <taxon>Aspergillus subgen. Circumdati</taxon>
    </lineage>
</organism>
<keyword evidence="2" id="KW-1185">Reference proteome</keyword>